<dbReference type="InterPro" id="IPR001763">
    <property type="entry name" value="Rhodanese-like_dom"/>
</dbReference>
<gene>
    <name evidence="6" type="ORF">OIN59_14400</name>
</gene>
<dbReference type="CDD" id="cd00158">
    <property type="entry name" value="RHOD"/>
    <property type="match status" value="1"/>
</dbReference>
<dbReference type="SUPFAM" id="SSF53850">
    <property type="entry name" value="Periplasmic binding protein-like II"/>
    <property type="match status" value="1"/>
</dbReference>
<evidence type="ECO:0000256" key="1">
    <source>
        <dbReference type="ARBA" id="ARBA00004418"/>
    </source>
</evidence>
<organism evidence="6 7">
    <name type="scientific">Acidovorax benzenivorans</name>
    <dbReference type="NCBI Taxonomy" id="2987520"/>
    <lineage>
        <taxon>Bacteria</taxon>
        <taxon>Pseudomonadati</taxon>
        <taxon>Pseudomonadota</taxon>
        <taxon>Betaproteobacteria</taxon>
        <taxon>Burkholderiales</taxon>
        <taxon>Comamonadaceae</taxon>
        <taxon>Acidovorax</taxon>
    </lineage>
</organism>
<comment type="caution">
    <text evidence="6">The sequence shown here is derived from an EMBL/GenBank/DDBJ whole genome shotgun (WGS) entry which is preliminary data.</text>
</comment>
<evidence type="ECO:0000259" key="5">
    <source>
        <dbReference type="PROSITE" id="PS50206"/>
    </source>
</evidence>
<evidence type="ECO:0000313" key="6">
    <source>
        <dbReference type="EMBL" id="MDD2178625.1"/>
    </source>
</evidence>
<dbReference type="SUPFAM" id="SSF52821">
    <property type="entry name" value="Rhodanese/Cell cycle control phosphatase"/>
    <property type="match status" value="1"/>
</dbReference>
<dbReference type="EMBL" id="JAPCKI010000007">
    <property type="protein sequence ID" value="MDD2178625.1"/>
    <property type="molecule type" value="Genomic_DNA"/>
</dbReference>
<dbReference type="Gene3D" id="3.40.190.10">
    <property type="entry name" value="Periplasmic binding protein-like II"/>
    <property type="match status" value="2"/>
</dbReference>
<feature type="chain" id="PRO_5046743506" evidence="4">
    <location>
        <begin position="29"/>
        <end position="392"/>
    </location>
</feature>
<keyword evidence="3 4" id="KW-0732">Signal</keyword>
<proteinExistence type="inferred from homology"/>
<evidence type="ECO:0000256" key="3">
    <source>
        <dbReference type="ARBA" id="ARBA00022729"/>
    </source>
</evidence>
<dbReference type="Pfam" id="PF12974">
    <property type="entry name" value="Phosphonate-bd"/>
    <property type="match status" value="1"/>
</dbReference>
<protein>
    <submittedName>
        <fullName evidence="6">Rhodanese-like domain-containing protein</fullName>
    </submittedName>
</protein>
<feature type="signal peptide" evidence="4">
    <location>
        <begin position="1"/>
        <end position="28"/>
    </location>
</feature>
<dbReference type="Proteomes" id="UP001148932">
    <property type="component" value="Unassembled WGS sequence"/>
</dbReference>
<dbReference type="SMART" id="SM00450">
    <property type="entry name" value="RHOD"/>
    <property type="match status" value="1"/>
</dbReference>
<accession>A0ABT5RY56</accession>
<dbReference type="InterPro" id="IPR036873">
    <property type="entry name" value="Rhodanese-like_dom_sf"/>
</dbReference>
<comment type="subcellular location">
    <subcellularLocation>
        <location evidence="1">Periplasm</location>
    </subcellularLocation>
</comment>
<keyword evidence="7" id="KW-1185">Reference proteome</keyword>
<dbReference type="Pfam" id="PF00581">
    <property type="entry name" value="Rhodanese"/>
    <property type="match status" value="1"/>
</dbReference>
<sequence length="392" mass="42102">MTTYMPTLSRALAMVLCWMCMASGPAQAQLTALVAVEPTARKAAHSILRSSAETGLSKAAGQSVALTTSEDLADVMRATRSAGHDIFIGPAQVAASALQRGYELVGATQKSDTYLLVGLPPINDVAAMKGRRLYLPQQDSLYTYMARGMLNEAGLSFQDLRAVQYEKFPQAGLTALILGTADATVVREDDWAEWSAVHQGAARVLATSQPVPGGFSVVVKKDLPADVRSRLAQWFGASSYASGLPPVVVRSEAVEYRRVAELGLFTPTSLPGVSRVTAREAQTLQAQGATLVDTRTEKEFKTKRIRGAVFAAYVEKSLKDVAFNAAQDDFQALDKLQNLDKNQPVIFACNGAECWKSYKAAKVAAAKGFKSVYWLRGGLPEWDTTGLPTEGG</sequence>
<dbReference type="PROSITE" id="PS50206">
    <property type="entry name" value="RHODANESE_3"/>
    <property type="match status" value="1"/>
</dbReference>
<dbReference type="PANTHER" id="PTHR30024">
    <property type="entry name" value="ALIPHATIC SULFONATES-BINDING PROTEIN-RELATED"/>
    <property type="match status" value="1"/>
</dbReference>
<dbReference type="PANTHER" id="PTHR30024:SF47">
    <property type="entry name" value="TAURINE-BINDING PERIPLASMIC PROTEIN"/>
    <property type="match status" value="1"/>
</dbReference>
<evidence type="ECO:0000313" key="7">
    <source>
        <dbReference type="Proteomes" id="UP001148932"/>
    </source>
</evidence>
<feature type="domain" description="Rhodanese" evidence="5">
    <location>
        <begin position="285"/>
        <end position="391"/>
    </location>
</feature>
<evidence type="ECO:0000256" key="4">
    <source>
        <dbReference type="SAM" id="SignalP"/>
    </source>
</evidence>
<dbReference type="RefSeq" id="WP_274111462.1">
    <property type="nucleotide sequence ID" value="NZ_JAPCKI010000007.1"/>
</dbReference>
<evidence type="ECO:0000256" key="2">
    <source>
        <dbReference type="ARBA" id="ARBA00010742"/>
    </source>
</evidence>
<name>A0ABT5RY56_9BURK</name>
<reference evidence="6" key="1">
    <citation type="submission" date="2022-10" db="EMBL/GenBank/DDBJ databases">
        <title>Description of microaerobic benzene degrading bacteria.</title>
        <authorList>
            <person name="Bedics A."/>
            <person name="Tancsics A."/>
            <person name="Banerjee S."/>
        </authorList>
    </citation>
    <scope>NUCLEOTIDE SEQUENCE</scope>
    <source>
        <strain evidence="6">D2M1</strain>
    </source>
</reference>
<comment type="similarity">
    <text evidence="2">Belongs to the bacterial solute-binding protein SsuA/TauA family.</text>
</comment>
<dbReference type="Gene3D" id="3.40.250.10">
    <property type="entry name" value="Rhodanese-like domain"/>
    <property type="match status" value="1"/>
</dbReference>